<feature type="transmembrane region" description="Helical" evidence="8">
    <location>
        <begin position="131"/>
        <end position="152"/>
    </location>
</feature>
<dbReference type="GeneID" id="72184758"/>
<comment type="similarity">
    <text evidence="2">Belongs to the binding-protein-dependent transport system permease family. CysTW subfamily.</text>
</comment>
<evidence type="ECO:0000256" key="8">
    <source>
        <dbReference type="RuleBase" id="RU363032"/>
    </source>
</evidence>
<feature type="transmembrane region" description="Helical" evidence="8">
    <location>
        <begin position="212"/>
        <end position="234"/>
    </location>
</feature>
<dbReference type="KEGG" id="halx:M0R89_06125"/>
<feature type="transmembrane region" description="Helical" evidence="8">
    <location>
        <begin position="99"/>
        <end position="119"/>
    </location>
</feature>
<dbReference type="AlphaFoldDB" id="A0A8U0HXL2"/>
<evidence type="ECO:0000259" key="10">
    <source>
        <dbReference type="PROSITE" id="PS50928"/>
    </source>
</evidence>
<dbReference type="Proteomes" id="UP000830729">
    <property type="component" value="Chromosome"/>
</dbReference>
<dbReference type="InterPro" id="IPR000515">
    <property type="entry name" value="MetI-like"/>
</dbReference>
<feature type="domain" description="ABC transmembrane type-1" evidence="10">
    <location>
        <begin position="93"/>
        <end position="288"/>
    </location>
</feature>
<keyword evidence="3 8" id="KW-0813">Transport</keyword>
<dbReference type="PANTHER" id="PTHR43848">
    <property type="entry name" value="PUTRESCINE TRANSPORT SYSTEM PERMEASE PROTEIN POTI"/>
    <property type="match status" value="1"/>
</dbReference>
<feature type="transmembrane region" description="Helical" evidence="8">
    <location>
        <begin position="172"/>
        <end position="192"/>
    </location>
</feature>
<sequence>MATETDSGTETERGTPTERGTGTRILDHERKEWLLGRGLYVVAGALLVFLWIPLAVMIVLSFTVNASTFFPFRGVTLAHYGATFADEALMRSLWHSVQVATIAASIATLLGVLASFALARFAFPLKEAYRTFGILPMVIPGVVLGIALLIYFRTLLPQLFGITIVPGFWTVVLTHSVYGLPFVLLIVTSRLYTFDESLEEAARDLGADPLTVFRDVTLPIVAPAIGAGFLFAWIRSFEDFIRAFFVRGTMDVLTTSMFSMIKYGTAPKMNAISSFIVLVIAVVLAVAMNVGNVSGMVAGTEGEEE</sequence>
<dbReference type="Gene3D" id="1.10.3720.10">
    <property type="entry name" value="MetI-like"/>
    <property type="match status" value="1"/>
</dbReference>
<reference evidence="11 12" key="1">
    <citation type="submission" date="2022-04" db="EMBL/GenBank/DDBJ databases">
        <title>Diverse halophilic archaea isolated from saline environments.</title>
        <authorList>
            <person name="Cui H.-L."/>
        </authorList>
    </citation>
    <scope>NUCLEOTIDE SEQUENCE [LARGE SCALE GENOMIC DNA]</scope>
    <source>
        <strain evidence="11 12">XZYJT49</strain>
    </source>
</reference>
<evidence type="ECO:0000256" key="6">
    <source>
        <dbReference type="ARBA" id="ARBA00022989"/>
    </source>
</evidence>
<dbReference type="PANTHER" id="PTHR43848:SF2">
    <property type="entry name" value="PUTRESCINE TRANSPORT SYSTEM PERMEASE PROTEIN POTI"/>
    <property type="match status" value="1"/>
</dbReference>
<keyword evidence="7 8" id="KW-0472">Membrane</keyword>
<dbReference type="InterPro" id="IPR051789">
    <property type="entry name" value="Bact_Polyamine_Transport"/>
</dbReference>
<feature type="transmembrane region" description="Helical" evidence="8">
    <location>
        <begin position="39"/>
        <end position="64"/>
    </location>
</feature>
<proteinExistence type="inferred from homology"/>
<evidence type="ECO:0000256" key="1">
    <source>
        <dbReference type="ARBA" id="ARBA00004651"/>
    </source>
</evidence>
<evidence type="ECO:0000256" key="7">
    <source>
        <dbReference type="ARBA" id="ARBA00023136"/>
    </source>
</evidence>
<name>A0A8U0HXL2_9EURY</name>
<dbReference type="GO" id="GO:0005886">
    <property type="term" value="C:plasma membrane"/>
    <property type="evidence" value="ECO:0007669"/>
    <property type="project" value="UniProtKB-SubCell"/>
</dbReference>
<accession>A0A8U0HXL2</accession>
<gene>
    <name evidence="11" type="ORF">M0R89_06125</name>
</gene>
<dbReference type="Pfam" id="PF00528">
    <property type="entry name" value="BPD_transp_1"/>
    <property type="match status" value="1"/>
</dbReference>
<evidence type="ECO:0000313" key="11">
    <source>
        <dbReference type="EMBL" id="UPV75638.1"/>
    </source>
</evidence>
<evidence type="ECO:0000256" key="2">
    <source>
        <dbReference type="ARBA" id="ARBA00007069"/>
    </source>
</evidence>
<dbReference type="InterPro" id="IPR035906">
    <property type="entry name" value="MetI-like_sf"/>
</dbReference>
<evidence type="ECO:0000313" key="12">
    <source>
        <dbReference type="Proteomes" id="UP000830729"/>
    </source>
</evidence>
<keyword evidence="4" id="KW-1003">Cell membrane</keyword>
<keyword evidence="5 8" id="KW-0812">Transmembrane</keyword>
<feature type="transmembrane region" description="Helical" evidence="8">
    <location>
        <begin position="271"/>
        <end position="290"/>
    </location>
</feature>
<comment type="subcellular location">
    <subcellularLocation>
        <location evidence="1 8">Cell membrane</location>
        <topology evidence="1 8">Multi-pass membrane protein</topology>
    </subcellularLocation>
</comment>
<dbReference type="GO" id="GO:0055085">
    <property type="term" value="P:transmembrane transport"/>
    <property type="evidence" value="ECO:0007669"/>
    <property type="project" value="InterPro"/>
</dbReference>
<dbReference type="SUPFAM" id="SSF161098">
    <property type="entry name" value="MetI-like"/>
    <property type="match status" value="1"/>
</dbReference>
<dbReference type="RefSeq" id="WP_248651676.1">
    <property type="nucleotide sequence ID" value="NZ_CP096659.1"/>
</dbReference>
<feature type="region of interest" description="Disordered" evidence="9">
    <location>
        <begin position="1"/>
        <end position="22"/>
    </location>
</feature>
<evidence type="ECO:0000256" key="4">
    <source>
        <dbReference type="ARBA" id="ARBA00022475"/>
    </source>
</evidence>
<protein>
    <submittedName>
        <fullName evidence="11">ABC transporter permease</fullName>
    </submittedName>
</protein>
<organism evidence="11 12">
    <name type="scientific">Halorussus limi</name>
    <dbReference type="NCBI Taxonomy" id="2938695"/>
    <lineage>
        <taxon>Archaea</taxon>
        <taxon>Methanobacteriati</taxon>
        <taxon>Methanobacteriota</taxon>
        <taxon>Stenosarchaea group</taxon>
        <taxon>Halobacteria</taxon>
        <taxon>Halobacteriales</taxon>
        <taxon>Haladaptataceae</taxon>
        <taxon>Halorussus</taxon>
    </lineage>
</organism>
<evidence type="ECO:0000256" key="3">
    <source>
        <dbReference type="ARBA" id="ARBA00022448"/>
    </source>
</evidence>
<dbReference type="PROSITE" id="PS50928">
    <property type="entry name" value="ABC_TM1"/>
    <property type="match status" value="1"/>
</dbReference>
<dbReference type="EMBL" id="CP096659">
    <property type="protein sequence ID" value="UPV75638.1"/>
    <property type="molecule type" value="Genomic_DNA"/>
</dbReference>
<evidence type="ECO:0000256" key="5">
    <source>
        <dbReference type="ARBA" id="ARBA00022692"/>
    </source>
</evidence>
<keyword evidence="12" id="KW-1185">Reference proteome</keyword>
<keyword evidence="6 8" id="KW-1133">Transmembrane helix</keyword>
<dbReference type="CDD" id="cd06261">
    <property type="entry name" value="TM_PBP2"/>
    <property type="match status" value="1"/>
</dbReference>
<evidence type="ECO:0000256" key="9">
    <source>
        <dbReference type="SAM" id="MobiDB-lite"/>
    </source>
</evidence>